<dbReference type="Pfam" id="PF14145">
    <property type="entry name" value="YrhK"/>
    <property type="match status" value="1"/>
</dbReference>
<name>A0A510Y524_MARHA</name>
<dbReference type="OrthoDB" id="2135402at2"/>
<evidence type="ECO:0000313" key="4">
    <source>
        <dbReference type="EMBL" id="GEK58466.1"/>
    </source>
</evidence>
<dbReference type="EMBL" id="BJUN01000006">
    <property type="protein sequence ID" value="GEK58466.1"/>
    <property type="molecule type" value="Genomic_DNA"/>
</dbReference>
<sequence length="106" mass="12309">MGKNIDLVFGGYELRITKVYQLIYHINDLLLALIFLIGSFLFFSEATTFYGTWLFVIGSLQMFIRPIIAMTHQIHVGKVRKQRKENARKRGARAVRVRKGSQSYKL</sequence>
<feature type="transmembrane region" description="Helical" evidence="2">
    <location>
        <begin position="22"/>
        <end position="43"/>
    </location>
</feature>
<feature type="compositionally biased region" description="Basic residues" evidence="1">
    <location>
        <begin position="81"/>
        <end position="99"/>
    </location>
</feature>
<evidence type="ECO:0000256" key="2">
    <source>
        <dbReference type="SAM" id="Phobius"/>
    </source>
</evidence>
<keyword evidence="2" id="KW-0472">Membrane</keyword>
<feature type="domain" description="YrhK" evidence="3">
    <location>
        <begin position="18"/>
        <end position="74"/>
    </location>
</feature>
<accession>A0A510Y524</accession>
<gene>
    <name evidence="4" type="ORF">MHA01_13710</name>
</gene>
<keyword evidence="5" id="KW-1185">Reference proteome</keyword>
<evidence type="ECO:0000256" key="1">
    <source>
        <dbReference type="SAM" id="MobiDB-lite"/>
    </source>
</evidence>
<feature type="transmembrane region" description="Helical" evidence="2">
    <location>
        <begin position="49"/>
        <end position="68"/>
    </location>
</feature>
<protein>
    <recommendedName>
        <fullName evidence="3">YrhK domain-containing protein</fullName>
    </recommendedName>
</protein>
<keyword evidence="2" id="KW-0812">Transmembrane</keyword>
<dbReference type="Proteomes" id="UP000321051">
    <property type="component" value="Unassembled WGS sequence"/>
</dbReference>
<dbReference type="AlphaFoldDB" id="A0A510Y524"/>
<dbReference type="InterPro" id="IPR025424">
    <property type="entry name" value="YrhK_domain"/>
</dbReference>
<keyword evidence="2" id="KW-1133">Transmembrane helix</keyword>
<proteinExistence type="predicted"/>
<evidence type="ECO:0000259" key="3">
    <source>
        <dbReference type="Pfam" id="PF14145"/>
    </source>
</evidence>
<comment type="caution">
    <text evidence="4">The sequence shown here is derived from an EMBL/GenBank/DDBJ whole genome shotgun (WGS) entry which is preliminary data.</text>
</comment>
<dbReference type="STRING" id="1371.GCA_900166605_01482"/>
<dbReference type="RefSeq" id="WP_094908220.1">
    <property type="nucleotide sequence ID" value="NZ_BJUN01000006.1"/>
</dbReference>
<organism evidence="4 5">
    <name type="scientific">Marinococcus halophilus</name>
    <dbReference type="NCBI Taxonomy" id="1371"/>
    <lineage>
        <taxon>Bacteria</taxon>
        <taxon>Bacillati</taxon>
        <taxon>Bacillota</taxon>
        <taxon>Bacilli</taxon>
        <taxon>Bacillales</taxon>
        <taxon>Bacillaceae</taxon>
        <taxon>Marinococcus</taxon>
    </lineage>
</organism>
<evidence type="ECO:0000313" key="5">
    <source>
        <dbReference type="Proteomes" id="UP000321051"/>
    </source>
</evidence>
<reference evidence="4 5" key="1">
    <citation type="submission" date="2019-07" db="EMBL/GenBank/DDBJ databases">
        <title>Whole genome shotgun sequence of Marinococcus halophilus NBRC 102359.</title>
        <authorList>
            <person name="Hosoyama A."/>
            <person name="Uohara A."/>
            <person name="Ohji S."/>
            <person name="Ichikawa N."/>
        </authorList>
    </citation>
    <scope>NUCLEOTIDE SEQUENCE [LARGE SCALE GENOMIC DNA]</scope>
    <source>
        <strain evidence="4 5">NBRC 102359</strain>
    </source>
</reference>
<feature type="region of interest" description="Disordered" evidence="1">
    <location>
        <begin position="81"/>
        <end position="106"/>
    </location>
</feature>